<dbReference type="InterPro" id="IPR009057">
    <property type="entry name" value="Homeodomain-like_sf"/>
</dbReference>
<proteinExistence type="predicted"/>
<reference evidence="6 7" key="1">
    <citation type="submission" date="2024-09" db="EMBL/GenBank/DDBJ databases">
        <authorList>
            <person name="Lee S.D."/>
        </authorList>
    </citation>
    <scope>NUCLEOTIDE SEQUENCE [LARGE SCALE GENOMIC DNA]</scope>
    <source>
        <strain evidence="6 7">N1-1</strain>
    </source>
</reference>
<keyword evidence="2 4" id="KW-0238">DNA-binding</keyword>
<dbReference type="PRINTS" id="PR00455">
    <property type="entry name" value="HTHTETR"/>
</dbReference>
<comment type="caution">
    <text evidence="6">The sequence shown here is derived from an EMBL/GenBank/DDBJ whole genome shotgun (WGS) entry which is preliminary data.</text>
</comment>
<dbReference type="RefSeq" id="WP_380502688.1">
    <property type="nucleotide sequence ID" value="NZ_JBHEZX010000002.1"/>
</dbReference>
<keyword evidence="3" id="KW-0804">Transcription</keyword>
<dbReference type="SUPFAM" id="SSF46689">
    <property type="entry name" value="Homeodomain-like"/>
    <property type="match status" value="1"/>
</dbReference>
<accession>A0ABV6V4D0</accession>
<dbReference type="PROSITE" id="PS50977">
    <property type="entry name" value="HTH_TETR_2"/>
    <property type="match status" value="1"/>
</dbReference>
<keyword evidence="7" id="KW-1185">Reference proteome</keyword>
<protein>
    <submittedName>
        <fullName evidence="6">TetR/AcrR family transcriptional regulator</fullName>
    </submittedName>
</protein>
<dbReference type="PANTHER" id="PTHR30055:SF234">
    <property type="entry name" value="HTH-TYPE TRANSCRIPTIONAL REGULATOR BETI"/>
    <property type="match status" value="1"/>
</dbReference>
<evidence type="ECO:0000256" key="1">
    <source>
        <dbReference type="ARBA" id="ARBA00023015"/>
    </source>
</evidence>
<sequence length="216" mass="23753">MAVKREGPSHRQRQALATKEQIAAAGRKLFAERGYVATAITAIAEEADIPVPTIYSAFGNKAAILKGITRQAIAQLDVSRQHEQAREDTDPVRGLRRAAGLQREQFEAMYDVIAVTLEAVRTDAEIAEDLSRIMASRERAFRRHIEAIAEHLAPGTTVDDGVDVYLTLVLPEIYRSLVLERGWSPDRYEAWLADNFVHQLLGAAQAAPAAAGIENP</sequence>
<organism evidence="6 7">
    <name type="scientific">Streptacidiphilus alkalitolerans</name>
    <dbReference type="NCBI Taxonomy" id="3342712"/>
    <lineage>
        <taxon>Bacteria</taxon>
        <taxon>Bacillati</taxon>
        <taxon>Actinomycetota</taxon>
        <taxon>Actinomycetes</taxon>
        <taxon>Kitasatosporales</taxon>
        <taxon>Streptomycetaceae</taxon>
        <taxon>Streptacidiphilus</taxon>
    </lineage>
</organism>
<feature type="domain" description="HTH tetR-type" evidence="5">
    <location>
        <begin position="16"/>
        <end position="76"/>
    </location>
</feature>
<dbReference type="EMBL" id="JBHEZX010000002">
    <property type="protein sequence ID" value="MFC1408582.1"/>
    <property type="molecule type" value="Genomic_DNA"/>
</dbReference>
<evidence type="ECO:0000256" key="4">
    <source>
        <dbReference type="PROSITE-ProRule" id="PRU00335"/>
    </source>
</evidence>
<name>A0ABV6V4D0_9ACTN</name>
<dbReference type="Gene3D" id="1.10.357.10">
    <property type="entry name" value="Tetracycline Repressor, domain 2"/>
    <property type="match status" value="1"/>
</dbReference>
<dbReference type="PANTHER" id="PTHR30055">
    <property type="entry name" value="HTH-TYPE TRANSCRIPTIONAL REGULATOR RUTR"/>
    <property type="match status" value="1"/>
</dbReference>
<feature type="DNA-binding region" description="H-T-H motif" evidence="4">
    <location>
        <begin position="39"/>
        <end position="58"/>
    </location>
</feature>
<evidence type="ECO:0000313" key="7">
    <source>
        <dbReference type="Proteomes" id="UP001592582"/>
    </source>
</evidence>
<dbReference type="Proteomes" id="UP001592582">
    <property type="component" value="Unassembled WGS sequence"/>
</dbReference>
<dbReference type="Pfam" id="PF00440">
    <property type="entry name" value="TetR_N"/>
    <property type="match status" value="1"/>
</dbReference>
<evidence type="ECO:0000256" key="3">
    <source>
        <dbReference type="ARBA" id="ARBA00023163"/>
    </source>
</evidence>
<dbReference type="InterPro" id="IPR050109">
    <property type="entry name" value="HTH-type_TetR-like_transc_reg"/>
</dbReference>
<keyword evidence="1" id="KW-0805">Transcription regulation</keyword>
<dbReference type="InterPro" id="IPR001647">
    <property type="entry name" value="HTH_TetR"/>
</dbReference>
<evidence type="ECO:0000256" key="2">
    <source>
        <dbReference type="ARBA" id="ARBA00023125"/>
    </source>
</evidence>
<evidence type="ECO:0000259" key="5">
    <source>
        <dbReference type="PROSITE" id="PS50977"/>
    </source>
</evidence>
<gene>
    <name evidence="6" type="ORF">ACEZDG_04740</name>
</gene>
<evidence type="ECO:0000313" key="6">
    <source>
        <dbReference type="EMBL" id="MFC1408582.1"/>
    </source>
</evidence>